<dbReference type="Gene3D" id="3.55.40.20">
    <property type="entry name" value="Iron/manganese superoxide dismutase, C-terminal domain"/>
    <property type="match status" value="1"/>
</dbReference>
<dbReference type="InterPro" id="IPR019833">
    <property type="entry name" value="Mn/Fe_SOD_BS"/>
</dbReference>
<evidence type="ECO:0000256" key="3">
    <source>
        <dbReference type="ARBA" id="ARBA00012682"/>
    </source>
</evidence>
<dbReference type="InterPro" id="IPR019546">
    <property type="entry name" value="TAT_signal_bac_arc"/>
</dbReference>
<dbReference type="PROSITE" id="PS51318">
    <property type="entry name" value="TAT"/>
    <property type="match status" value="1"/>
</dbReference>
<dbReference type="Pfam" id="PF00081">
    <property type="entry name" value="Sod_Fe_N"/>
    <property type="match status" value="1"/>
</dbReference>
<dbReference type="PROSITE" id="PS00088">
    <property type="entry name" value="SOD_MN"/>
    <property type="match status" value="1"/>
</dbReference>
<comment type="subunit">
    <text evidence="2">Homodimer.</text>
</comment>
<proteinExistence type="inferred from homology"/>
<dbReference type="AlphaFoldDB" id="A0A951PHU8"/>
<feature type="binding site" evidence="6">
    <location>
        <position position="213"/>
    </location>
    <ligand>
        <name>Mn(2+)</name>
        <dbReference type="ChEBI" id="CHEBI:29035"/>
    </ligand>
</feature>
<evidence type="ECO:0000259" key="9">
    <source>
        <dbReference type="Pfam" id="PF02777"/>
    </source>
</evidence>
<comment type="similarity">
    <text evidence="1 7">Belongs to the iron/manganese superoxide dismutase family.</text>
</comment>
<evidence type="ECO:0000256" key="4">
    <source>
        <dbReference type="ARBA" id="ARBA00022723"/>
    </source>
</evidence>
<evidence type="ECO:0000313" key="10">
    <source>
        <dbReference type="EMBL" id="MBW4543981.1"/>
    </source>
</evidence>
<dbReference type="FunFam" id="1.10.287.990:FF:000001">
    <property type="entry name" value="Superoxide dismutase"/>
    <property type="match status" value="1"/>
</dbReference>
<feature type="domain" description="Manganese/iron superoxide dismutase N-terminal" evidence="8">
    <location>
        <begin position="46"/>
        <end position="134"/>
    </location>
</feature>
<dbReference type="Pfam" id="PF02777">
    <property type="entry name" value="Sod_Fe_C"/>
    <property type="match status" value="1"/>
</dbReference>
<organism evidence="10 11">
    <name type="scientific">Symplocastrum torsivum CPER-KK1</name>
    <dbReference type="NCBI Taxonomy" id="450513"/>
    <lineage>
        <taxon>Bacteria</taxon>
        <taxon>Bacillati</taxon>
        <taxon>Cyanobacteriota</taxon>
        <taxon>Cyanophyceae</taxon>
        <taxon>Oscillatoriophycideae</taxon>
        <taxon>Oscillatoriales</taxon>
        <taxon>Microcoleaceae</taxon>
        <taxon>Symplocastrum</taxon>
    </lineage>
</organism>
<evidence type="ECO:0000256" key="6">
    <source>
        <dbReference type="PIRSR" id="PIRSR000349-1"/>
    </source>
</evidence>
<evidence type="ECO:0000313" key="11">
    <source>
        <dbReference type="Proteomes" id="UP000753908"/>
    </source>
</evidence>
<dbReference type="PRINTS" id="PR01703">
    <property type="entry name" value="MNSODISMTASE"/>
</dbReference>
<dbReference type="InterPro" id="IPR019832">
    <property type="entry name" value="Mn/Fe_SOD_C"/>
</dbReference>
<accession>A0A951PHU8</accession>
<dbReference type="InterPro" id="IPR001189">
    <property type="entry name" value="Mn/Fe_SOD"/>
</dbReference>
<dbReference type="Gene3D" id="1.10.287.990">
    <property type="entry name" value="Fe,Mn superoxide dismutase (SOD) domain"/>
    <property type="match status" value="1"/>
</dbReference>
<dbReference type="SUPFAM" id="SSF46609">
    <property type="entry name" value="Fe,Mn superoxide dismutase (SOD), N-terminal domain"/>
    <property type="match status" value="1"/>
</dbReference>
<evidence type="ECO:0000256" key="2">
    <source>
        <dbReference type="ARBA" id="ARBA00011738"/>
    </source>
</evidence>
<evidence type="ECO:0000259" key="8">
    <source>
        <dbReference type="Pfam" id="PF00081"/>
    </source>
</evidence>
<feature type="domain" description="Manganese/iron superoxide dismutase C-terminal" evidence="9">
    <location>
        <begin position="141"/>
        <end position="242"/>
    </location>
</feature>
<dbReference type="GO" id="GO:0004784">
    <property type="term" value="F:superoxide dismutase activity"/>
    <property type="evidence" value="ECO:0007669"/>
    <property type="project" value="UniProtKB-EC"/>
</dbReference>
<dbReference type="PANTHER" id="PTHR43595">
    <property type="entry name" value="37S RIBOSOMAL PROTEIN S26, MITOCHONDRIAL"/>
    <property type="match status" value="1"/>
</dbReference>
<comment type="catalytic activity">
    <reaction evidence="7">
        <text>2 superoxide + 2 H(+) = H2O2 + O2</text>
        <dbReference type="Rhea" id="RHEA:20696"/>
        <dbReference type="ChEBI" id="CHEBI:15378"/>
        <dbReference type="ChEBI" id="CHEBI:15379"/>
        <dbReference type="ChEBI" id="CHEBI:16240"/>
        <dbReference type="ChEBI" id="CHEBI:18421"/>
        <dbReference type="EC" id="1.15.1.1"/>
    </reaction>
</comment>
<evidence type="ECO:0000256" key="1">
    <source>
        <dbReference type="ARBA" id="ARBA00008714"/>
    </source>
</evidence>
<evidence type="ECO:0000256" key="5">
    <source>
        <dbReference type="ARBA" id="ARBA00023002"/>
    </source>
</evidence>
<dbReference type="EC" id="1.15.1.1" evidence="3 7"/>
<comment type="function">
    <text evidence="7">Destroys radicals which are normally produced within the cells and which are toxic to biological systems.</text>
</comment>
<dbReference type="PANTHER" id="PTHR43595:SF2">
    <property type="entry name" value="SMALL RIBOSOMAL SUBUNIT PROTEIN MS42"/>
    <property type="match status" value="1"/>
</dbReference>
<dbReference type="EMBL" id="JAHHIF010000006">
    <property type="protein sequence ID" value="MBW4543981.1"/>
    <property type="molecule type" value="Genomic_DNA"/>
</dbReference>
<keyword evidence="5 7" id="KW-0560">Oxidoreductase</keyword>
<dbReference type="InterPro" id="IPR019831">
    <property type="entry name" value="Mn/Fe_SOD_N"/>
</dbReference>
<feature type="binding site" evidence="6">
    <location>
        <position position="126"/>
    </location>
    <ligand>
        <name>Mn(2+)</name>
        <dbReference type="ChEBI" id="CHEBI:29035"/>
    </ligand>
</feature>
<dbReference type="SUPFAM" id="SSF54719">
    <property type="entry name" value="Fe,Mn superoxide dismutase (SOD), C-terminal domain"/>
    <property type="match status" value="1"/>
</dbReference>
<sequence length="248" mass="27648">MALNRRNFLLLLGATTGAAALGTLPSVAQPLLKSLGGTKQNQTGDTFQLPPLPYDYSALEPHIDAATMQFHHDRHHAAYVKNLNDAVNKYPDLKSKSVEQLISDLNSIPEDIRTTIRNNGGGHINHTMFWEIMSSNGGGEPTGAIATAIQSNFGSFDEFKKQFNDAGAKRFGSGWAWLVRTQDGKLAVTSTQNQDSPLMEGSFPIMGNDVWEHAYYLKYQNKRADYLNAWWNVVNWNEVNKRFEQAMA</sequence>
<comment type="caution">
    <text evidence="10">The sequence shown here is derived from an EMBL/GenBank/DDBJ whole genome shotgun (WGS) entry which is preliminary data.</text>
</comment>
<reference evidence="10" key="2">
    <citation type="journal article" date="2022" name="Microbiol. Resour. Announc.">
        <title>Metagenome Sequencing to Explore Phylogenomics of Terrestrial Cyanobacteria.</title>
        <authorList>
            <person name="Ward R.D."/>
            <person name="Stajich J.E."/>
            <person name="Johansen J.R."/>
            <person name="Huntemann M."/>
            <person name="Clum A."/>
            <person name="Foster B."/>
            <person name="Foster B."/>
            <person name="Roux S."/>
            <person name="Palaniappan K."/>
            <person name="Varghese N."/>
            <person name="Mukherjee S."/>
            <person name="Reddy T.B.K."/>
            <person name="Daum C."/>
            <person name="Copeland A."/>
            <person name="Chen I.A."/>
            <person name="Ivanova N.N."/>
            <person name="Kyrpides N.C."/>
            <person name="Shapiro N."/>
            <person name="Eloe-Fadrosh E.A."/>
            <person name="Pietrasiak N."/>
        </authorList>
    </citation>
    <scope>NUCLEOTIDE SEQUENCE</scope>
    <source>
        <strain evidence="10">CPER-KK1</strain>
    </source>
</reference>
<dbReference type="FunFam" id="3.55.40.20:FF:000001">
    <property type="entry name" value="Superoxide dismutase"/>
    <property type="match status" value="1"/>
</dbReference>
<dbReference type="GO" id="GO:0005737">
    <property type="term" value="C:cytoplasm"/>
    <property type="evidence" value="ECO:0007669"/>
    <property type="project" value="TreeGrafter"/>
</dbReference>
<dbReference type="InterPro" id="IPR006311">
    <property type="entry name" value="TAT_signal"/>
</dbReference>
<feature type="binding site" evidence="6">
    <location>
        <position position="209"/>
    </location>
    <ligand>
        <name>Mn(2+)</name>
        <dbReference type="ChEBI" id="CHEBI:29035"/>
    </ligand>
</feature>
<name>A0A951PHU8_9CYAN</name>
<dbReference type="InterPro" id="IPR036314">
    <property type="entry name" value="SOD_C_sf"/>
</dbReference>
<evidence type="ECO:0000256" key="7">
    <source>
        <dbReference type="RuleBase" id="RU000414"/>
    </source>
</evidence>
<reference evidence="10" key="1">
    <citation type="submission" date="2021-05" db="EMBL/GenBank/DDBJ databases">
        <authorList>
            <person name="Pietrasiak N."/>
            <person name="Ward R."/>
            <person name="Stajich J.E."/>
            <person name="Kurbessoian T."/>
        </authorList>
    </citation>
    <scope>NUCLEOTIDE SEQUENCE</scope>
    <source>
        <strain evidence="10">CPER-KK1</strain>
    </source>
</reference>
<dbReference type="PIRSF" id="PIRSF000349">
    <property type="entry name" value="SODismutase"/>
    <property type="match status" value="1"/>
</dbReference>
<dbReference type="GO" id="GO:0046872">
    <property type="term" value="F:metal ion binding"/>
    <property type="evidence" value="ECO:0007669"/>
    <property type="project" value="UniProtKB-KW"/>
</dbReference>
<keyword evidence="4 6" id="KW-0479">Metal-binding</keyword>
<dbReference type="NCBIfam" id="TIGR01409">
    <property type="entry name" value="TAT_signal_seq"/>
    <property type="match status" value="1"/>
</dbReference>
<gene>
    <name evidence="10" type="ORF">KME25_06005</name>
</gene>
<protein>
    <recommendedName>
        <fullName evidence="3 7">Superoxide dismutase</fullName>
        <ecNumber evidence="3 7">1.15.1.1</ecNumber>
    </recommendedName>
</protein>
<feature type="binding site" evidence="6">
    <location>
        <position position="71"/>
    </location>
    <ligand>
        <name>Mn(2+)</name>
        <dbReference type="ChEBI" id="CHEBI:29035"/>
    </ligand>
</feature>
<dbReference type="Proteomes" id="UP000753908">
    <property type="component" value="Unassembled WGS sequence"/>
</dbReference>
<dbReference type="InterPro" id="IPR036324">
    <property type="entry name" value="Mn/Fe_SOD_N_sf"/>
</dbReference>